<gene>
    <name evidence="1" type="ORF">GCM10010211_65640</name>
</gene>
<evidence type="ECO:0008006" key="3">
    <source>
        <dbReference type="Google" id="ProtNLM"/>
    </source>
</evidence>
<sequence>MKVVDGVSGINGLAIDADGSFDLSGELATGIVKIRPDGTKDEKWTRTANLFGTNGLHIAGDRLYASVLTNAASPVVRTPLNDPTHRTTLANLSPNPFDAKPLDDFTTFDGNLIITSFRDGELIQVNPTTGRSGTLAIGLRMPTSVRVARGFGEHSAQHALFVSEASGRIVKDTIPRHGTTG</sequence>
<dbReference type="InterPro" id="IPR011042">
    <property type="entry name" value="6-blade_b-propeller_TolB-like"/>
</dbReference>
<dbReference type="Gene3D" id="2.120.10.30">
    <property type="entry name" value="TolB, C-terminal domain"/>
    <property type="match status" value="1"/>
</dbReference>
<evidence type="ECO:0000313" key="2">
    <source>
        <dbReference type="Proteomes" id="UP000654471"/>
    </source>
</evidence>
<organism evidence="1 2">
    <name type="scientific">Streptomyces albospinus</name>
    <dbReference type="NCBI Taxonomy" id="285515"/>
    <lineage>
        <taxon>Bacteria</taxon>
        <taxon>Bacillati</taxon>
        <taxon>Actinomycetota</taxon>
        <taxon>Actinomycetes</taxon>
        <taxon>Kitasatosporales</taxon>
        <taxon>Streptomycetaceae</taxon>
        <taxon>Streptomyces</taxon>
    </lineage>
</organism>
<dbReference type="Proteomes" id="UP000654471">
    <property type="component" value="Unassembled WGS sequence"/>
</dbReference>
<proteinExistence type="predicted"/>
<reference evidence="2" key="1">
    <citation type="journal article" date="2019" name="Int. J. Syst. Evol. Microbiol.">
        <title>The Global Catalogue of Microorganisms (GCM) 10K type strain sequencing project: providing services to taxonomists for standard genome sequencing and annotation.</title>
        <authorList>
            <consortium name="The Broad Institute Genomics Platform"/>
            <consortium name="The Broad Institute Genome Sequencing Center for Infectious Disease"/>
            <person name="Wu L."/>
            <person name="Ma J."/>
        </authorList>
    </citation>
    <scope>NUCLEOTIDE SEQUENCE [LARGE SCALE GENOMIC DNA]</scope>
    <source>
        <strain evidence="2">JCM 3399</strain>
    </source>
</reference>
<protein>
    <recommendedName>
        <fullName evidence="3">SMP-30/Gluconolactonase/LRE-like region domain-containing protein</fullName>
    </recommendedName>
</protein>
<dbReference type="RefSeq" id="WP_189306199.1">
    <property type="nucleotide sequence ID" value="NZ_BMRP01000035.1"/>
</dbReference>
<dbReference type="SUPFAM" id="SSF63829">
    <property type="entry name" value="Calcium-dependent phosphotriesterase"/>
    <property type="match status" value="1"/>
</dbReference>
<accession>A0ABQ2VJ67</accession>
<name>A0ABQ2VJ67_9ACTN</name>
<comment type="caution">
    <text evidence="1">The sequence shown here is derived from an EMBL/GenBank/DDBJ whole genome shotgun (WGS) entry which is preliminary data.</text>
</comment>
<dbReference type="EMBL" id="BMRP01000035">
    <property type="protein sequence ID" value="GGU89957.1"/>
    <property type="molecule type" value="Genomic_DNA"/>
</dbReference>
<keyword evidence="2" id="KW-1185">Reference proteome</keyword>
<evidence type="ECO:0000313" key="1">
    <source>
        <dbReference type="EMBL" id="GGU89957.1"/>
    </source>
</evidence>